<protein>
    <submittedName>
        <fullName evidence="2">Halomucin</fullName>
    </submittedName>
</protein>
<feature type="compositionally biased region" description="Acidic residues" evidence="1">
    <location>
        <begin position="182"/>
        <end position="199"/>
    </location>
</feature>
<dbReference type="Proteomes" id="UP001219518">
    <property type="component" value="Unassembled WGS sequence"/>
</dbReference>
<feature type="compositionally biased region" description="Low complexity" evidence="1">
    <location>
        <begin position="125"/>
        <end position="134"/>
    </location>
</feature>
<feature type="compositionally biased region" description="Low complexity" evidence="1">
    <location>
        <begin position="79"/>
        <end position="94"/>
    </location>
</feature>
<feature type="compositionally biased region" description="Basic and acidic residues" evidence="1">
    <location>
        <begin position="1"/>
        <end position="23"/>
    </location>
</feature>
<organism evidence="2 3">
    <name type="scientific">Frankliniella fusca</name>
    <dbReference type="NCBI Taxonomy" id="407009"/>
    <lineage>
        <taxon>Eukaryota</taxon>
        <taxon>Metazoa</taxon>
        <taxon>Ecdysozoa</taxon>
        <taxon>Arthropoda</taxon>
        <taxon>Hexapoda</taxon>
        <taxon>Insecta</taxon>
        <taxon>Pterygota</taxon>
        <taxon>Neoptera</taxon>
        <taxon>Paraneoptera</taxon>
        <taxon>Thysanoptera</taxon>
        <taxon>Terebrantia</taxon>
        <taxon>Thripoidea</taxon>
        <taxon>Thripidae</taxon>
        <taxon>Frankliniella</taxon>
    </lineage>
</organism>
<feature type="compositionally biased region" description="Polar residues" evidence="1">
    <location>
        <begin position="60"/>
        <end position="77"/>
    </location>
</feature>
<dbReference type="Pfam" id="PF02992">
    <property type="entry name" value="Transposase_21"/>
    <property type="match status" value="1"/>
</dbReference>
<dbReference type="EMBL" id="JAHWGI010000135">
    <property type="protein sequence ID" value="KAK3909968.1"/>
    <property type="molecule type" value="Genomic_DNA"/>
</dbReference>
<feature type="region of interest" description="Disordered" evidence="1">
    <location>
        <begin position="1"/>
        <end position="270"/>
    </location>
</feature>
<reference evidence="2" key="2">
    <citation type="journal article" date="2023" name="BMC Genomics">
        <title>Pest status, molecular evolution, and epigenetic factors derived from the genome assembly of Frankliniella fusca, a thysanopteran phytovirus vector.</title>
        <authorList>
            <person name="Catto M.A."/>
            <person name="Labadie P.E."/>
            <person name="Jacobson A.L."/>
            <person name="Kennedy G.G."/>
            <person name="Srinivasan R."/>
            <person name="Hunt B.G."/>
        </authorList>
    </citation>
    <scope>NUCLEOTIDE SEQUENCE</scope>
    <source>
        <strain evidence="2">PL_HMW_Pooled</strain>
    </source>
</reference>
<dbReference type="AlphaFoldDB" id="A0AAE1GW44"/>
<accession>A0AAE1GW44</accession>
<comment type="caution">
    <text evidence="2">The sequence shown here is derived from an EMBL/GenBank/DDBJ whole genome shotgun (WGS) entry which is preliminary data.</text>
</comment>
<dbReference type="PANTHER" id="PTHR46579">
    <property type="entry name" value="F5/8 TYPE C DOMAIN-CONTAINING PROTEIN-RELATED"/>
    <property type="match status" value="1"/>
</dbReference>
<reference evidence="2" key="1">
    <citation type="submission" date="2021-07" db="EMBL/GenBank/DDBJ databases">
        <authorList>
            <person name="Catto M.A."/>
            <person name="Jacobson A."/>
            <person name="Kennedy G."/>
            <person name="Labadie P."/>
            <person name="Hunt B.G."/>
            <person name="Srinivasan R."/>
        </authorList>
    </citation>
    <scope>NUCLEOTIDE SEQUENCE</scope>
    <source>
        <strain evidence="2">PL_HMW_Pooled</strain>
        <tissue evidence="2">Head</tissue>
    </source>
</reference>
<evidence type="ECO:0000313" key="3">
    <source>
        <dbReference type="Proteomes" id="UP001219518"/>
    </source>
</evidence>
<feature type="compositionally biased region" description="Basic and acidic residues" evidence="1">
    <location>
        <begin position="110"/>
        <end position="124"/>
    </location>
</feature>
<proteinExistence type="predicted"/>
<evidence type="ECO:0000256" key="1">
    <source>
        <dbReference type="SAM" id="MobiDB-lite"/>
    </source>
</evidence>
<dbReference type="InterPro" id="IPR004242">
    <property type="entry name" value="Transposase_21"/>
</dbReference>
<feature type="compositionally biased region" description="Basic and acidic residues" evidence="1">
    <location>
        <begin position="229"/>
        <end position="258"/>
    </location>
</feature>
<gene>
    <name evidence="2" type="ORF">KUF71_019977</name>
</gene>
<feature type="compositionally biased region" description="Polar residues" evidence="1">
    <location>
        <begin position="135"/>
        <end position="160"/>
    </location>
</feature>
<name>A0AAE1GW44_9NEOP</name>
<dbReference type="PANTHER" id="PTHR46579:SF1">
    <property type="entry name" value="F5_8 TYPE C DOMAIN-CONTAINING PROTEIN"/>
    <property type="match status" value="1"/>
</dbReference>
<evidence type="ECO:0000313" key="2">
    <source>
        <dbReference type="EMBL" id="KAK3909968.1"/>
    </source>
</evidence>
<sequence>MSSERRRGEKRGPYKQWVTDHNRPLPKRSRNFYHNDDPVPTSSHNHEENVNIENNEANHGSNEASGREQGNNSNDEFLNSVSDSSIVSDSNAASDKIGFCEAESTPESVSHSDREENVELDSNHNHNNSDSNSSQEDSAFQSVTRSRQSCSANSSNQHGLSVSIPPVRMMINDRNSHNGESSEVDGDEDQREGTDEYLEENGNGEVREEEQLDVGIFCDGNDFEQVDGDQQHEANEGQNEQEQREQEHDEEHHQHGAEQEEGEQPGRPLPAHQNLWKEIRNQPDFISSVLTEVNCSPAEILLKILALSHQNNFSFKAFLDTVLLVNSLFVTPVLPGTQYLLDKLLLSETDLVRYFYCKTCSHSFGNIDHNTTPEIVCPACRTINEIKDLTKACHFVLFDIGSQLELLFMNKEVRENLVHPKEAVRLNGDRNVLKDVYDGKCYREFAASLANHLGEKILSFVVCTDGSPLFKSSNYSVWPFFLCINELPPLLRMKNLLLGGLWFGNRHPPMDLYLQPVVNHLKSLSDRGIKVTVEEEEWLIKAYTIACCVDSGARGAVQGVNSHSGYYSCNWCLIPGLYLENKVVFPFSDVDHPKRTHETVKDHGAECLANDALLYVFGVQYVSPLVALPKFDIVLGMVQDFPHNVPFGIGRTFLDEWLHNSQRSFYIGSPEEMKILNKRMEKLKPCIEVRRAIRPLKDMAFWKAREFENWVVIYSLIVVLQVLPAKFWTHWSYLVQAVYLLVGQTVTTENVNMAHKLIRYWVADVETLYGQKFMSFNVHIFSHFAENVSRWGPAWAVSTYCFESAIGKLKNTLHAHRGVPHQINREMSYNQARNILINSCSTPRTEIFIENIKSKPNKMLKYLSLLECAVIGKENDFVPTVEEQHLIRNSDYDIMEGNCVTYHKIIASRCVFTTDSLAAGKKFNNSVALTNTDSVVILKKFIRDKNTDKVYAFCSEVVCREFLKFPTRIRILPKDHCVRIVSSIARRLKLVSVKDLKISCVYTKMEENDYVTPFHNLYNVC</sequence>
<keyword evidence="3" id="KW-1185">Reference proteome</keyword>